<name>A0A4Y5Z218_9GAMM</name>
<dbReference type="GO" id="GO:0009289">
    <property type="term" value="C:pilus"/>
    <property type="evidence" value="ECO:0007669"/>
    <property type="project" value="InterPro"/>
</dbReference>
<evidence type="ECO:0008006" key="4">
    <source>
        <dbReference type="Google" id="ProtNLM"/>
    </source>
</evidence>
<dbReference type="PROSITE" id="PS51257">
    <property type="entry name" value="PROKAR_LIPOPROTEIN"/>
    <property type="match status" value="1"/>
</dbReference>
<reference evidence="2 3" key="1">
    <citation type="submission" date="2019-06" db="EMBL/GenBank/DDBJ databases">
        <title>A complete genome sequence for Luteibacter pinisoli MAH-14.</title>
        <authorList>
            <person name="Baltrus D.A."/>
        </authorList>
    </citation>
    <scope>NUCLEOTIDE SEQUENCE [LARGE SCALE GENOMIC DNA]</scope>
    <source>
        <strain evidence="2 3">MAH-14</strain>
    </source>
</reference>
<gene>
    <name evidence="2" type="ORF">FIV34_08100</name>
</gene>
<sequence length="736" mass="77245">MIARRTVLLTAAISAALGLVACHKKDEAAKADPHAVAAAQAALSSPAWLRQHLPAQTVAYVRIPSPWGMLNAVPNGRPLDAALSTKAHLDAIARIRDGIARDKLLADLKAAPVVNLLLGDLRSPVEVALIDPVGIPSPASRAVMTAALDFASIDALNARLASLGGEQPLLAAPLDAQGNGRLAGGMGTVHYDLAQHRLWISGTLRSAGAEAAEENTALAALITDINKASASTAPALLTSLESRIDTSGEGFFGWITVRGVGAVAAAQTGDSPLGKLPADFASKADAIAFGAGTVHGRGQFQLLVHSPQARLLQYVAPSSFSPTVKSVGEPHWALTIASPTAETWKTFEGNLNLDFGPDGAKKFHEGVAHFARRFHFDPERYLAWFGPETVAFSDDAGLFYATRVRDWKAWHAFIEENKPNGWATGTATVDGTDVHWLQVPGQSAADLPANTPPAMRGFMQMVDRFGGRSWWTEEGDWAVFAKVPQALSDRAAAKPDTSLDEWFKARAYPGERTVLGFTATTHGAQRDAYYLYLSLLQFIGGATGSNPDISTLPSAHTLGLPDKGVVGAGVEADKDTLGLSVTYEQSPVELVGTGSSGLAAVAVTAIVAAVAIPQYQEYMIRADVQHGLDGLEPVKAAVAQRRLASGRFPANNAAAGLGAPESLGNDYLGSIEIGPGGEITATFDSTPPHKANAKLAGGQVVLTPEVTGKAIAWRCSAEGIQEKDLPEACRDAPIEP</sequence>
<dbReference type="OrthoDB" id="5918848at2"/>
<evidence type="ECO:0000256" key="1">
    <source>
        <dbReference type="ARBA" id="ARBA00005233"/>
    </source>
</evidence>
<dbReference type="AlphaFoldDB" id="A0A4Y5Z218"/>
<dbReference type="Pfam" id="PF00114">
    <property type="entry name" value="Pilin"/>
    <property type="match status" value="1"/>
</dbReference>
<dbReference type="RefSeq" id="WP_139981406.1">
    <property type="nucleotide sequence ID" value="NZ_CP041046.1"/>
</dbReference>
<evidence type="ECO:0000313" key="2">
    <source>
        <dbReference type="EMBL" id="QDE39164.1"/>
    </source>
</evidence>
<dbReference type="InterPro" id="IPR001082">
    <property type="entry name" value="Pilin"/>
</dbReference>
<dbReference type="Proteomes" id="UP000316093">
    <property type="component" value="Chromosome"/>
</dbReference>
<dbReference type="InterPro" id="IPR045584">
    <property type="entry name" value="Pilin-like"/>
</dbReference>
<keyword evidence="3" id="KW-1185">Reference proteome</keyword>
<dbReference type="SUPFAM" id="SSF54523">
    <property type="entry name" value="Pili subunits"/>
    <property type="match status" value="1"/>
</dbReference>
<dbReference type="EMBL" id="CP041046">
    <property type="protein sequence ID" value="QDE39164.1"/>
    <property type="molecule type" value="Genomic_DNA"/>
</dbReference>
<organism evidence="2 3">
    <name type="scientific">Luteibacter pinisoli</name>
    <dbReference type="NCBI Taxonomy" id="2589080"/>
    <lineage>
        <taxon>Bacteria</taxon>
        <taxon>Pseudomonadati</taxon>
        <taxon>Pseudomonadota</taxon>
        <taxon>Gammaproteobacteria</taxon>
        <taxon>Lysobacterales</taxon>
        <taxon>Rhodanobacteraceae</taxon>
        <taxon>Luteibacter</taxon>
    </lineage>
</organism>
<evidence type="ECO:0000313" key="3">
    <source>
        <dbReference type="Proteomes" id="UP000316093"/>
    </source>
</evidence>
<accession>A0A4Y5Z218</accession>
<comment type="similarity">
    <text evidence="1">Belongs to the N-Me-Phe pilin family.</text>
</comment>
<dbReference type="Gene3D" id="3.30.700.10">
    <property type="entry name" value="Glycoprotein, Type 4 Pilin"/>
    <property type="match status" value="1"/>
</dbReference>
<proteinExistence type="inferred from homology"/>
<dbReference type="KEGG" id="lpy:FIV34_08100"/>
<protein>
    <recommendedName>
        <fullName evidence="4">Pilin</fullName>
    </recommendedName>
</protein>
<dbReference type="GO" id="GO:0007155">
    <property type="term" value="P:cell adhesion"/>
    <property type="evidence" value="ECO:0007669"/>
    <property type="project" value="InterPro"/>
</dbReference>